<dbReference type="EMBL" id="JAGSNF010000003">
    <property type="protein sequence ID" value="MBR7742068.1"/>
    <property type="molecule type" value="Genomic_DNA"/>
</dbReference>
<evidence type="ECO:0000256" key="2">
    <source>
        <dbReference type="RuleBase" id="RU000363"/>
    </source>
</evidence>
<dbReference type="PANTHER" id="PTHR42760">
    <property type="entry name" value="SHORT-CHAIN DEHYDROGENASES/REDUCTASES FAMILY MEMBER"/>
    <property type="match status" value="1"/>
</dbReference>
<dbReference type="Pfam" id="PF00106">
    <property type="entry name" value="adh_short"/>
    <property type="match status" value="1"/>
</dbReference>
<dbReference type="AlphaFoldDB" id="A0A941D6L3"/>
<dbReference type="PRINTS" id="PR00081">
    <property type="entry name" value="GDHRDH"/>
</dbReference>
<evidence type="ECO:0000313" key="3">
    <source>
        <dbReference type="EMBL" id="MBR7742068.1"/>
    </source>
</evidence>
<accession>A0A941D6L3</accession>
<protein>
    <submittedName>
        <fullName evidence="3">SDR family oxidoreductase</fullName>
    </submittedName>
</protein>
<dbReference type="CDD" id="cd05233">
    <property type="entry name" value="SDR_c"/>
    <property type="match status" value="1"/>
</dbReference>
<dbReference type="Proteomes" id="UP000677016">
    <property type="component" value="Unassembled WGS sequence"/>
</dbReference>
<dbReference type="SUPFAM" id="SSF51735">
    <property type="entry name" value="NAD(P)-binding Rossmann-fold domains"/>
    <property type="match status" value="1"/>
</dbReference>
<dbReference type="InterPro" id="IPR036291">
    <property type="entry name" value="NAD(P)-bd_dom_sf"/>
</dbReference>
<reference evidence="3" key="1">
    <citation type="submission" date="2021-04" db="EMBL/GenBank/DDBJ databases">
        <title>Phycicoccus avicenniae sp. nov., a novel endophytic actinomycetes isolated from branch of Avicennia mariana.</title>
        <authorList>
            <person name="Tuo L."/>
        </authorList>
    </citation>
    <scope>NUCLEOTIDE SEQUENCE</scope>
    <source>
        <strain evidence="3">BSK3Z-2</strain>
    </source>
</reference>
<gene>
    <name evidence="3" type="ORF">KC207_02010</name>
</gene>
<keyword evidence="4" id="KW-1185">Reference proteome</keyword>
<comment type="caution">
    <text evidence="3">The sequence shown here is derived from an EMBL/GenBank/DDBJ whole genome shotgun (WGS) entry which is preliminary data.</text>
</comment>
<evidence type="ECO:0000313" key="4">
    <source>
        <dbReference type="Proteomes" id="UP000677016"/>
    </source>
</evidence>
<proteinExistence type="inferred from homology"/>
<name>A0A941D6L3_9MICO</name>
<dbReference type="GO" id="GO:0016616">
    <property type="term" value="F:oxidoreductase activity, acting on the CH-OH group of donors, NAD or NADP as acceptor"/>
    <property type="evidence" value="ECO:0007669"/>
    <property type="project" value="TreeGrafter"/>
</dbReference>
<organism evidence="3 4">
    <name type="scientific">Phycicoccus avicenniae</name>
    <dbReference type="NCBI Taxonomy" id="2828860"/>
    <lineage>
        <taxon>Bacteria</taxon>
        <taxon>Bacillati</taxon>
        <taxon>Actinomycetota</taxon>
        <taxon>Actinomycetes</taxon>
        <taxon>Micrococcales</taxon>
        <taxon>Intrasporangiaceae</taxon>
        <taxon>Phycicoccus</taxon>
    </lineage>
</organism>
<sequence>MTPPPDTDARAGRGGHLVAVVTGASRGIGRHVAHALEDAGWVVERGSSTVAPVSDRAAVTAWVEEVVERQGRIDLLVNNAGVMDAEVDLLASDPDAWWHQQEVNVLGPYLMTWLVAPHMAAAGGGRVVNVNSGVARRAGEVSTGYHVSKTALARITGSTHLAGLDRGIRAFDLMPGVVRTDMTEAMEAHADRTEWTSPEEVTTLVLALASGELDAFSGRFLRAGVDTVDSLRAMAARGLESGERTLDLVLRDDDPLA</sequence>
<evidence type="ECO:0000256" key="1">
    <source>
        <dbReference type="ARBA" id="ARBA00006484"/>
    </source>
</evidence>
<dbReference type="InterPro" id="IPR002347">
    <property type="entry name" value="SDR_fam"/>
</dbReference>
<comment type="similarity">
    <text evidence="1 2">Belongs to the short-chain dehydrogenases/reductases (SDR) family.</text>
</comment>
<dbReference type="Gene3D" id="3.40.50.720">
    <property type="entry name" value="NAD(P)-binding Rossmann-like Domain"/>
    <property type="match status" value="1"/>
</dbReference>
<dbReference type="PRINTS" id="PR00080">
    <property type="entry name" value="SDRFAMILY"/>
</dbReference>